<organism evidence="4">
    <name type="scientific">Caldilineaceae bacterium SB0664_bin_27</name>
    <dbReference type="NCBI Taxonomy" id="2605260"/>
    <lineage>
        <taxon>Bacteria</taxon>
        <taxon>Bacillati</taxon>
        <taxon>Chloroflexota</taxon>
        <taxon>Caldilineae</taxon>
        <taxon>Caldilineales</taxon>
        <taxon>Caldilineaceae</taxon>
    </lineage>
</organism>
<comment type="function">
    <text evidence="2">Required for dimerization of active 70S ribosomes into 100S ribosomes in stationary phase; 100S ribosomes are translationally inactive and sometimes present during exponential growth.</text>
</comment>
<dbReference type="EMBL" id="VXRG01000045">
    <property type="protein sequence ID" value="MXY92837.1"/>
    <property type="molecule type" value="Genomic_DNA"/>
</dbReference>
<evidence type="ECO:0000259" key="3">
    <source>
        <dbReference type="Pfam" id="PF16321"/>
    </source>
</evidence>
<dbReference type="GO" id="GO:0022627">
    <property type="term" value="C:cytosolic small ribosomal subunit"/>
    <property type="evidence" value="ECO:0007669"/>
    <property type="project" value="TreeGrafter"/>
</dbReference>
<accession>A0A6B0YQE0</accession>
<dbReference type="InterPro" id="IPR003489">
    <property type="entry name" value="RHF/RaiA"/>
</dbReference>
<dbReference type="CDD" id="cd00552">
    <property type="entry name" value="RaiA"/>
    <property type="match status" value="1"/>
</dbReference>
<reference evidence="4" key="1">
    <citation type="submission" date="2019-09" db="EMBL/GenBank/DDBJ databases">
        <title>Characterisation of the sponge microbiome using genome-centric metagenomics.</title>
        <authorList>
            <person name="Engelberts J.P."/>
            <person name="Robbins S.J."/>
            <person name="De Goeij J.M."/>
            <person name="Aranda M."/>
            <person name="Bell S.C."/>
            <person name="Webster N.S."/>
        </authorList>
    </citation>
    <scope>NUCLEOTIDE SEQUENCE</scope>
    <source>
        <strain evidence="4">SB0664_bin_27</strain>
    </source>
</reference>
<feature type="domain" description="Sigma 54 modulation/S30EA ribosomal protein C-terminal" evidence="3">
    <location>
        <begin position="123"/>
        <end position="177"/>
    </location>
</feature>
<dbReference type="GO" id="GO:0045900">
    <property type="term" value="P:negative regulation of translational elongation"/>
    <property type="evidence" value="ECO:0007669"/>
    <property type="project" value="TreeGrafter"/>
</dbReference>
<dbReference type="InterPro" id="IPR036567">
    <property type="entry name" value="RHF-like"/>
</dbReference>
<sequence length="183" mass="20953">MNLTVHGRNVAISDRVQDYVDRKVGRLDKYLPRIREARVELVRRETRASADRYTAQLTIWASGQILRAEESSEDLFASIDAIADKMFRQIERFKGRRFKSKRRDAAAAAAAVEASATQLPDDSLKIVRTKQFVAEPMLPEEAAEQMELLGHDFFVFYNVDSRSLNIVYGRRDGNYGLLQPRTN</sequence>
<evidence type="ECO:0000256" key="2">
    <source>
        <dbReference type="HAMAP-Rule" id="MF_00839"/>
    </source>
</evidence>
<proteinExistence type="inferred from homology"/>
<dbReference type="GO" id="GO:0043024">
    <property type="term" value="F:ribosomal small subunit binding"/>
    <property type="evidence" value="ECO:0007669"/>
    <property type="project" value="TreeGrafter"/>
</dbReference>
<dbReference type="Gene3D" id="3.30.505.50">
    <property type="entry name" value="Sigma 54 modulation/S30EA ribosomal protein, C-terminal domain"/>
    <property type="match status" value="1"/>
</dbReference>
<dbReference type="PANTHER" id="PTHR33231:SF1">
    <property type="entry name" value="30S RIBOSOMAL PROTEIN"/>
    <property type="match status" value="1"/>
</dbReference>
<comment type="caution">
    <text evidence="4">The sequence shown here is derived from an EMBL/GenBank/DDBJ whole genome shotgun (WGS) entry which is preliminary data.</text>
</comment>
<protein>
    <recommendedName>
        <fullName evidence="2">Ribosome hibernation promoting factor</fullName>
        <shortName evidence="2">HPF</shortName>
    </recommendedName>
</protein>
<comment type="subcellular location">
    <subcellularLocation>
        <location evidence="2">Cytoplasm</location>
    </subcellularLocation>
</comment>
<dbReference type="HAMAP" id="MF_00839">
    <property type="entry name" value="HPF"/>
    <property type="match status" value="1"/>
</dbReference>
<comment type="similarity">
    <text evidence="2">Belongs to the HPF/YfiA ribosome-associated protein family. Long HPF subfamily.</text>
</comment>
<comment type="subunit">
    <text evidence="2">Interacts with 100S ribosomes.</text>
</comment>
<dbReference type="AlphaFoldDB" id="A0A6B0YQE0"/>
<keyword evidence="2" id="KW-0963">Cytoplasm</keyword>
<dbReference type="InterPro" id="IPR034694">
    <property type="entry name" value="HPF_long/plastid"/>
</dbReference>
<dbReference type="NCBIfam" id="TIGR00741">
    <property type="entry name" value="yfiA"/>
    <property type="match status" value="1"/>
</dbReference>
<dbReference type="InterPro" id="IPR050574">
    <property type="entry name" value="HPF/YfiA_ribosome-assoc"/>
</dbReference>
<name>A0A6B0YQE0_9CHLR</name>
<evidence type="ECO:0000313" key="4">
    <source>
        <dbReference type="EMBL" id="MXY92837.1"/>
    </source>
</evidence>
<dbReference type="Gene3D" id="3.30.160.100">
    <property type="entry name" value="Ribosome hibernation promotion factor-like"/>
    <property type="match status" value="1"/>
</dbReference>
<dbReference type="InterPro" id="IPR032528">
    <property type="entry name" value="Ribosom_S30AE_C"/>
</dbReference>
<dbReference type="PANTHER" id="PTHR33231">
    <property type="entry name" value="30S RIBOSOMAL PROTEIN"/>
    <property type="match status" value="1"/>
</dbReference>
<dbReference type="Pfam" id="PF16321">
    <property type="entry name" value="Ribosom_S30AE_C"/>
    <property type="match status" value="1"/>
</dbReference>
<dbReference type="SUPFAM" id="SSF69754">
    <property type="entry name" value="Ribosome binding protein Y (YfiA homologue)"/>
    <property type="match status" value="1"/>
</dbReference>
<dbReference type="Pfam" id="PF02482">
    <property type="entry name" value="Ribosomal_S30AE"/>
    <property type="match status" value="1"/>
</dbReference>
<gene>
    <name evidence="4" type="primary">raiA</name>
    <name evidence="2" type="synonym">hpf</name>
    <name evidence="4" type="ORF">F4Y42_05235</name>
</gene>
<evidence type="ECO:0000256" key="1">
    <source>
        <dbReference type="ARBA" id="ARBA00022845"/>
    </source>
</evidence>
<dbReference type="InterPro" id="IPR038416">
    <property type="entry name" value="Ribosom_S30AE_C_sf"/>
</dbReference>
<keyword evidence="1 2" id="KW-0810">Translation regulation</keyword>